<keyword evidence="3" id="KW-0786">Thiamine pyrophosphate</keyword>
<evidence type="ECO:0000313" key="8">
    <source>
        <dbReference type="Proteomes" id="UP000603352"/>
    </source>
</evidence>
<evidence type="ECO:0000259" key="6">
    <source>
        <dbReference type="Pfam" id="PF00676"/>
    </source>
</evidence>
<comment type="catalytic activity">
    <reaction evidence="5">
        <text>N(6)-[(R)-lipoyl]-L-lysyl-[protein] + pyruvate + H(+) = N(6)-[(R)-S(8)-acetyldihydrolipoyl]-L-lysyl-[protein] + CO2</text>
        <dbReference type="Rhea" id="RHEA:19189"/>
        <dbReference type="Rhea" id="RHEA-COMP:10474"/>
        <dbReference type="Rhea" id="RHEA-COMP:10478"/>
        <dbReference type="ChEBI" id="CHEBI:15361"/>
        <dbReference type="ChEBI" id="CHEBI:15378"/>
        <dbReference type="ChEBI" id="CHEBI:16526"/>
        <dbReference type="ChEBI" id="CHEBI:83099"/>
        <dbReference type="ChEBI" id="CHEBI:83111"/>
        <dbReference type="EC" id="1.2.4.1"/>
    </reaction>
</comment>
<evidence type="ECO:0000256" key="2">
    <source>
        <dbReference type="ARBA" id="ARBA00023002"/>
    </source>
</evidence>
<evidence type="ECO:0000256" key="3">
    <source>
        <dbReference type="ARBA" id="ARBA00023052"/>
    </source>
</evidence>
<comment type="caution">
    <text evidence="7">The sequence shown here is derived from an EMBL/GenBank/DDBJ whole genome shotgun (WGS) entry which is preliminary data.</text>
</comment>
<reference evidence="8" key="1">
    <citation type="journal article" date="2019" name="Int. J. Syst. Evol. Microbiol.">
        <title>The Global Catalogue of Microorganisms (GCM) 10K type strain sequencing project: providing services to taxonomists for standard genome sequencing and annotation.</title>
        <authorList>
            <consortium name="The Broad Institute Genomics Platform"/>
            <consortium name="The Broad Institute Genome Sequencing Center for Infectious Disease"/>
            <person name="Wu L."/>
            <person name="Ma J."/>
        </authorList>
    </citation>
    <scope>NUCLEOTIDE SEQUENCE [LARGE SCALE GENOMIC DNA]</scope>
    <source>
        <strain evidence="8">CGMCC 1.10188</strain>
    </source>
</reference>
<sequence>MTDGQDGAVTAAASNRDIARLTALHGLMARIRAFERAAETGQTRGSVLGAVHLSIGQEAVAAGVCAQLRRDDLLLSTHRGHGHTLAKGADARAMMLELLGKAGGTSNGRGGSMHIADFSVGMLGANGVVSANIPIAVGAAQAIRLKGGDQVVVCLFGDGAINRGPFMEGLNWAKVFNLPVLFVCEDNGWSATTRTSELTAGDGAAARARSMDVTAIEIDGNDLALVDETAREVVARLRAGDGPILIHARTYRLLGHTASDTAGYRPAGEAEGRWEGDPMRRNRAVLEAAGVGAHEIDALEQAATDEMTRALDDAEAAPFAPAALAFDDVQDAGAPTRFWTREG</sequence>
<organism evidence="7 8">
    <name type="scientific">Tistrella bauzanensis</name>
    <dbReference type="NCBI Taxonomy" id="657419"/>
    <lineage>
        <taxon>Bacteria</taxon>
        <taxon>Pseudomonadati</taxon>
        <taxon>Pseudomonadota</taxon>
        <taxon>Alphaproteobacteria</taxon>
        <taxon>Geminicoccales</taxon>
        <taxon>Geminicoccaceae</taxon>
        <taxon>Tistrella</taxon>
    </lineage>
</organism>
<proteinExistence type="predicted"/>
<dbReference type="SUPFAM" id="SSF52518">
    <property type="entry name" value="Thiamin diphosphate-binding fold (THDP-binding)"/>
    <property type="match status" value="1"/>
</dbReference>
<dbReference type="RefSeq" id="WP_188582837.1">
    <property type="nucleotide sequence ID" value="NZ_BMDZ01000109.1"/>
</dbReference>
<dbReference type="InterPro" id="IPR001017">
    <property type="entry name" value="DH_E1"/>
</dbReference>
<dbReference type="InterPro" id="IPR050642">
    <property type="entry name" value="PDH_E1_Alpha_Subunit"/>
</dbReference>
<dbReference type="EMBL" id="BMDZ01000109">
    <property type="protein sequence ID" value="GGB62005.1"/>
    <property type="molecule type" value="Genomic_DNA"/>
</dbReference>
<comment type="cofactor">
    <cofactor evidence="1">
        <name>thiamine diphosphate</name>
        <dbReference type="ChEBI" id="CHEBI:58937"/>
    </cofactor>
</comment>
<feature type="domain" description="Dehydrogenase E1 component" evidence="6">
    <location>
        <begin position="28"/>
        <end position="320"/>
    </location>
</feature>
<dbReference type="Proteomes" id="UP000603352">
    <property type="component" value="Unassembled WGS sequence"/>
</dbReference>
<dbReference type="Pfam" id="PF00676">
    <property type="entry name" value="E1_dh"/>
    <property type="match status" value="1"/>
</dbReference>
<evidence type="ECO:0000313" key="7">
    <source>
        <dbReference type="EMBL" id="GGB62005.1"/>
    </source>
</evidence>
<dbReference type="InterPro" id="IPR029061">
    <property type="entry name" value="THDP-binding"/>
</dbReference>
<name>A0ABQ1J7M1_9PROT</name>
<comment type="function">
    <text evidence="4">The pyruvate dehydrogenase complex catalyzes the overall conversion of pyruvate to acetyl-CoA and CO(2). It contains multiple copies of three enzymatic components: pyruvate dehydrogenase (E1), dihydrolipoamide acetyltransferase (E2) and lipoamide dehydrogenase (E3).</text>
</comment>
<protein>
    <submittedName>
        <fullName evidence="7">Acetoin:2,6-dichlorophenolindophenol oxidoreductase subunit alpha</fullName>
    </submittedName>
</protein>
<evidence type="ECO:0000256" key="5">
    <source>
        <dbReference type="ARBA" id="ARBA00051231"/>
    </source>
</evidence>
<keyword evidence="8" id="KW-1185">Reference proteome</keyword>
<dbReference type="PANTHER" id="PTHR11516">
    <property type="entry name" value="PYRUVATE DEHYDROGENASE E1 COMPONENT, ALPHA SUBUNIT BACTERIAL AND ORGANELLAR"/>
    <property type="match status" value="1"/>
</dbReference>
<accession>A0ABQ1J7M1</accession>
<gene>
    <name evidence="7" type="ORF">GCM10011505_48300</name>
</gene>
<dbReference type="PANTHER" id="PTHR11516:SF60">
    <property type="entry name" value="PYRUVATE DEHYDROGENASE E1 COMPONENT SUBUNIT ALPHA"/>
    <property type="match status" value="1"/>
</dbReference>
<dbReference type="Gene3D" id="3.40.50.970">
    <property type="match status" value="1"/>
</dbReference>
<dbReference type="CDD" id="cd02000">
    <property type="entry name" value="TPP_E1_PDC_ADC_BCADC"/>
    <property type="match status" value="1"/>
</dbReference>
<evidence type="ECO:0000256" key="4">
    <source>
        <dbReference type="ARBA" id="ARBA00025211"/>
    </source>
</evidence>
<evidence type="ECO:0000256" key="1">
    <source>
        <dbReference type="ARBA" id="ARBA00001964"/>
    </source>
</evidence>
<keyword evidence="2" id="KW-0560">Oxidoreductase</keyword>